<dbReference type="AlphaFoldDB" id="D8QPQ8"/>
<accession>D8QPQ8</accession>
<dbReference type="InterPro" id="IPR005202">
    <property type="entry name" value="TF_GRAS"/>
</dbReference>
<organism evidence="5">
    <name type="scientific">Selaginella moellendorffii</name>
    <name type="common">Spikemoss</name>
    <dbReference type="NCBI Taxonomy" id="88036"/>
    <lineage>
        <taxon>Eukaryota</taxon>
        <taxon>Viridiplantae</taxon>
        <taxon>Streptophyta</taxon>
        <taxon>Embryophyta</taxon>
        <taxon>Tracheophyta</taxon>
        <taxon>Lycopodiopsida</taxon>
        <taxon>Selaginellales</taxon>
        <taxon>Selaginellaceae</taxon>
        <taxon>Selaginella</taxon>
    </lineage>
</organism>
<feature type="compositionally biased region" description="Basic and acidic residues" evidence="3">
    <location>
        <begin position="87"/>
        <end position="105"/>
    </location>
</feature>
<keyword evidence="5" id="KW-1185">Reference proteome</keyword>
<dbReference type="KEGG" id="smo:SELMODRAFT_449741"/>
<gene>
    <name evidence="4" type="ORF">SELMODRAFT_449741</name>
</gene>
<dbReference type="InParanoid" id="D8QPQ8"/>
<dbReference type="Proteomes" id="UP000001514">
    <property type="component" value="Unassembled WGS sequence"/>
</dbReference>
<dbReference type="GO" id="GO:0005634">
    <property type="term" value="C:nucleus"/>
    <property type="evidence" value="ECO:0000318"/>
    <property type="project" value="GO_Central"/>
</dbReference>
<protein>
    <submittedName>
        <fullName evidence="4">GRAS family protein</fullName>
    </submittedName>
</protein>
<dbReference type="PANTHER" id="PTHR31636">
    <property type="entry name" value="OSJNBA0084A10.13 PROTEIN-RELATED"/>
    <property type="match status" value="1"/>
</dbReference>
<name>D8QPQ8_SELML</name>
<keyword evidence="2" id="KW-0804">Transcription</keyword>
<sequence>MAAASLLDRERSDSSDFASPLALKLQQVWLQSQLRKKPSLDSSASSSGSSENPPESQGFDAGTPNGGEIDEDLCSILNLLMDDSDQREDRSITPEQGHGVDKSSDLEVLEHELMELIGLEEPDPGEQDSSQLLPEEEPDLSSSDFGGFATMRCSLSTNVLDNPECDVTFDASEDEDSSMVIQPEVAWMIDSPVGLQWPKPSPKYQHEEDLQQQPPSLLATGKGTYYQVLESVGLPSLDLVEQLVECARAVSSHDVMRANLLVEEIRSKVSPLGTSTQRIVYYFVEALVARVSATGNGLFTAMCHARPTAGAMLKSVEYIMERSPFLSVRYFFPNQVILNACRGHQRIHIVDYGACFGFQWPALMQELANTPGGPPYLRITGIDSPLPGGGSASDVGCMLREYAQSIGLPFKFRAVSKKWENIDAATLLLSDDEVLAVNCMFRQTNLLDESVLAESPRKMWLNRVRSLNPRVFIQGMNNASYNVPFFMTRFLEALTHFALLFDAIDCCSQPESKERHLLEQEKYGREIVNIVACEGLERVERAETYKQWHSRTQRAKFELLNISDQVFHDTESLMGMYHQSFELHRDQGWLLLGWKGQILHAFSGWRPSSS</sequence>
<dbReference type="HOGENOM" id="CLU_447914_0_0_1"/>
<dbReference type="GO" id="GO:0003700">
    <property type="term" value="F:DNA-binding transcription factor activity"/>
    <property type="evidence" value="ECO:0000318"/>
    <property type="project" value="GO_Central"/>
</dbReference>
<dbReference type="EMBL" id="GL377565">
    <property type="protein sequence ID" value="EFJ38322.1"/>
    <property type="molecule type" value="Genomic_DNA"/>
</dbReference>
<evidence type="ECO:0000313" key="5">
    <source>
        <dbReference type="Proteomes" id="UP000001514"/>
    </source>
</evidence>
<feature type="region of interest" description="Disordered" evidence="3">
    <location>
        <begin position="118"/>
        <end position="141"/>
    </location>
</feature>
<evidence type="ECO:0000256" key="3">
    <source>
        <dbReference type="SAM" id="MobiDB-lite"/>
    </source>
</evidence>
<dbReference type="Gramene" id="EFJ38322">
    <property type="protein sequence ID" value="EFJ38322"/>
    <property type="gene ID" value="SELMODRAFT_449741"/>
</dbReference>
<feature type="region of interest" description="Disordered" evidence="3">
    <location>
        <begin position="85"/>
        <end position="105"/>
    </location>
</feature>
<evidence type="ECO:0000256" key="2">
    <source>
        <dbReference type="ARBA" id="ARBA00023163"/>
    </source>
</evidence>
<dbReference type="eggNOG" id="ENOG502QSQ6">
    <property type="taxonomic scope" value="Eukaryota"/>
</dbReference>
<dbReference type="GO" id="GO:0006355">
    <property type="term" value="P:regulation of DNA-templated transcription"/>
    <property type="evidence" value="ECO:0000318"/>
    <property type="project" value="GO_Central"/>
</dbReference>
<feature type="compositionally biased region" description="Low complexity" evidence="3">
    <location>
        <begin position="40"/>
        <end position="50"/>
    </location>
</feature>
<reference evidence="4 5" key="1">
    <citation type="journal article" date="2011" name="Science">
        <title>The Selaginella genome identifies genetic changes associated with the evolution of vascular plants.</title>
        <authorList>
            <person name="Banks J.A."/>
            <person name="Nishiyama T."/>
            <person name="Hasebe M."/>
            <person name="Bowman J.L."/>
            <person name="Gribskov M."/>
            <person name="dePamphilis C."/>
            <person name="Albert V.A."/>
            <person name="Aono N."/>
            <person name="Aoyama T."/>
            <person name="Ambrose B.A."/>
            <person name="Ashton N.W."/>
            <person name="Axtell M.J."/>
            <person name="Barker E."/>
            <person name="Barker M.S."/>
            <person name="Bennetzen J.L."/>
            <person name="Bonawitz N.D."/>
            <person name="Chapple C."/>
            <person name="Cheng C."/>
            <person name="Correa L.G."/>
            <person name="Dacre M."/>
            <person name="DeBarry J."/>
            <person name="Dreyer I."/>
            <person name="Elias M."/>
            <person name="Engstrom E.M."/>
            <person name="Estelle M."/>
            <person name="Feng L."/>
            <person name="Finet C."/>
            <person name="Floyd S.K."/>
            <person name="Frommer W.B."/>
            <person name="Fujita T."/>
            <person name="Gramzow L."/>
            <person name="Gutensohn M."/>
            <person name="Harholt J."/>
            <person name="Hattori M."/>
            <person name="Heyl A."/>
            <person name="Hirai T."/>
            <person name="Hiwatashi Y."/>
            <person name="Ishikawa M."/>
            <person name="Iwata M."/>
            <person name="Karol K.G."/>
            <person name="Koehler B."/>
            <person name="Kolukisaoglu U."/>
            <person name="Kubo M."/>
            <person name="Kurata T."/>
            <person name="Lalonde S."/>
            <person name="Li K."/>
            <person name="Li Y."/>
            <person name="Litt A."/>
            <person name="Lyons E."/>
            <person name="Manning G."/>
            <person name="Maruyama T."/>
            <person name="Michael T.P."/>
            <person name="Mikami K."/>
            <person name="Miyazaki S."/>
            <person name="Morinaga S."/>
            <person name="Murata T."/>
            <person name="Mueller-Roeber B."/>
            <person name="Nelson D.R."/>
            <person name="Obara M."/>
            <person name="Oguri Y."/>
            <person name="Olmstead R.G."/>
            <person name="Onodera N."/>
            <person name="Petersen B.L."/>
            <person name="Pils B."/>
            <person name="Prigge M."/>
            <person name="Rensing S.A."/>
            <person name="Riano-Pachon D.M."/>
            <person name="Roberts A.W."/>
            <person name="Sato Y."/>
            <person name="Scheller H.V."/>
            <person name="Schulz B."/>
            <person name="Schulz C."/>
            <person name="Shakirov E.V."/>
            <person name="Shibagaki N."/>
            <person name="Shinohara N."/>
            <person name="Shippen D.E."/>
            <person name="Soerensen I."/>
            <person name="Sotooka R."/>
            <person name="Sugimoto N."/>
            <person name="Sugita M."/>
            <person name="Sumikawa N."/>
            <person name="Tanurdzic M."/>
            <person name="Theissen G."/>
            <person name="Ulvskov P."/>
            <person name="Wakazuki S."/>
            <person name="Weng J.K."/>
            <person name="Willats W.W."/>
            <person name="Wipf D."/>
            <person name="Wolf P.G."/>
            <person name="Yang L."/>
            <person name="Zimmer A.D."/>
            <person name="Zhu Q."/>
            <person name="Mitros T."/>
            <person name="Hellsten U."/>
            <person name="Loque D."/>
            <person name="Otillar R."/>
            <person name="Salamov A."/>
            <person name="Schmutz J."/>
            <person name="Shapiro H."/>
            <person name="Lindquist E."/>
            <person name="Lucas S."/>
            <person name="Rokhsar D."/>
            <person name="Grigoriev I.V."/>
        </authorList>
    </citation>
    <scope>NUCLEOTIDE SEQUENCE [LARGE SCALE GENOMIC DNA]</scope>
</reference>
<dbReference type="PROSITE" id="PS50985">
    <property type="entry name" value="GRAS"/>
    <property type="match status" value="1"/>
</dbReference>
<dbReference type="Pfam" id="PF03514">
    <property type="entry name" value="GRAS"/>
    <property type="match status" value="1"/>
</dbReference>
<proteinExistence type="predicted"/>
<dbReference type="GO" id="GO:0043565">
    <property type="term" value="F:sequence-specific DNA binding"/>
    <property type="evidence" value="ECO:0000318"/>
    <property type="project" value="GO_Central"/>
</dbReference>
<keyword evidence="1" id="KW-0805">Transcription regulation</keyword>
<feature type="region of interest" description="Disordered" evidence="3">
    <location>
        <begin position="34"/>
        <end position="73"/>
    </location>
</feature>
<evidence type="ECO:0000256" key="1">
    <source>
        <dbReference type="ARBA" id="ARBA00023015"/>
    </source>
</evidence>
<evidence type="ECO:0000313" key="4">
    <source>
        <dbReference type="EMBL" id="EFJ38322.1"/>
    </source>
</evidence>